<feature type="transmembrane region" description="Helical" evidence="1">
    <location>
        <begin position="165"/>
        <end position="185"/>
    </location>
</feature>
<dbReference type="Gene3D" id="3.40.720.10">
    <property type="entry name" value="Alkaline Phosphatase, subunit A"/>
    <property type="match status" value="1"/>
</dbReference>
<proteinExistence type="predicted"/>
<keyword evidence="1" id="KW-0472">Membrane</keyword>
<dbReference type="EMBL" id="BAAALT010000279">
    <property type="protein sequence ID" value="GAA1833387.1"/>
    <property type="molecule type" value="Genomic_DNA"/>
</dbReference>
<evidence type="ECO:0000256" key="1">
    <source>
        <dbReference type="SAM" id="Phobius"/>
    </source>
</evidence>
<accession>A0ABP4YZQ9</accession>
<evidence type="ECO:0000313" key="2">
    <source>
        <dbReference type="EMBL" id="GAA1833387.1"/>
    </source>
</evidence>
<reference evidence="3" key="1">
    <citation type="journal article" date="2019" name="Int. J. Syst. Evol. Microbiol.">
        <title>The Global Catalogue of Microorganisms (GCM) 10K type strain sequencing project: providing services to taxonomists for standard genome sequencing and annotation.</title>
        <authorList>
            <consortium name="The Broad Institute Genomics Platform"/>
            <consortium name="The Broad Institute Genome Sequencing Center for Infectious Disease"/>
            <person name="Wu L."/>
            <person name="Ma J."/>
        </authorList>
    </citation>
    <scope>NUCLEOTIDE SEQUENCE [LARGE SCALE GENOMIC DNA]</scope>
    <source>
        <strain evidence="3">JCM 13250</strain>
    </source>
</reference>
<keyword evidence="1" id="KW-1133">Transmembrane helix</keyword>
<dbReference type="InterPro" id="IPR017850">
    <property type="entry name" value="Alkaline_phosphatase_core_sf"/>
</dbReference>
<dbReference type="Proteomes" id="UP001500218">
    <property type="component" value="Unassembled WGS sequence"/>
</dbReference>
<organism evidence="2 3">
    <name type="scientific">Luedemannella flava</name>
    <dbReference type="NCBI Taxonomy" id="349316"/>
    <lineage>
        <taxon>Bacteria</taxon>
        <taxon>Bacillati</taxon>
        <taxon>Actinomycetota</taxon>
        <taxon>Actinomycetes</taxon>
        <taxon>Micromonosporales</taxon>
        <taxon>Micromonosporaceae</taxon>
        <taxon>Luedemannella</taxon>
    </lineage>
</organism>
<keyword evidence="3" id="KW-1185">Reference proteome</keyword>
<comment type="caution">
    <text evidence="2">The sequence shown here is derived from an EMBL/GenBank/DDBJ whole genome shotgun (WGS) entry which is preliminary data.</text>
</comment>
<feature type="transmembrane region" description="Helical" evidence="1">
    <location>
        <begin position="20"/>
        <end position="38"/>
    </location>
</feature>
<evidence type="ECO:0008006" key="4">
    <source>
        <dbReference type="Google" id="ProtNLM"/>
    </source>
</evidence>
<feature type="transmembrane region" description="Helical" evidence="1">
    <location>
        <begin position="129"/>
        <end position="153"/>
    </location>
</feature>
<name>A0ABP4YZQ9_9ACTN</name>
<sequence length="546" mass="56994">MIETLGPGGAPPTARPTGRARTVVVSAIAGVIAFAALVAPPDLRDLSPLVLLRIPAEGLVGAGLILVSGTAARRGLAGACGTLLGALFVVRVLNTGFLAAFGRPFDPLGDWSFLGPAVEFLARSVGRPAAVAVAIVAGLLALALPVLLAWAATRLARHATAYRGRVGRALAVLAVLWLACAAFGVRVGPDLPVASTEVAGLVGDQAARVRAGLADRAAFAAESRVDAYRDVPGADLLTALRGKDVIVAFVESYGRVALDDPAVTNALDAGTARLRAAGFGARSGYVTSPTSGGGSWLAHATLQSGLWVNNQRRYADLMDTDRLTLSGAFRRAGWRTVAVAPANGDWPESGFYGFDRVYNSGDLGYAGPRFAFDSIPDQFTLAAFHRAERAATGRRPVMAELDLISSHAPWSPVPPVLDWAALGDGAAYAAADGSHDIPESVLSRDGARVRADYARSVAYSMNCLVDYAARYGGQDLVMVLLGDHQPAPVVAGDGASRDAPITIVARDPAVLDRIARWGWDDGLRPGPGAPVWRMDTVRDRVLATFQ</sequence>
<gene>
    <name evidence="2" type="ORF">GCM10009682_59690</name>
</gene>
<protein>
    <recommendedName>
        <fullName evidence="4">Sulfatase</fullName>
    </recommendedName>
</protein>
<evidence type="ECO:0000313" key="3">
    <source>
        <dbReference type="Proteomes" id="UP001500218"/>
    </source>
</evidence>
<dbReference type="RefSeq" id="WP_344139586.1">
    <property type="nucleotide sequence ID" value="NZ_BAAALT010000279.1"/>
</dbReference>
<feature type="transmembrane region" description="Helical" evidence="1">
    <location>
        <begin position="76"/>
        <end position="101"/>
    </location>
</feature>
<keyword evidence="1" id="KW-0812">Transmembrane</keyword>
<feature type="transmembrane region" description="Helical" evidence="1">
    <location>
        <begin position="50"/>
        <end position="69"/>
    </location>
</feature>
<dbReference type="SUPFAM" id="SSF53649">
    <property type="entry name" value="Alkaline phosphatase-like"/>
    <property type="match status" value="1"/>
</dbReference>